<accession>A0AA37Q2S2</accession>
<feature type="transmembrane region" description="Helical" evidence="1">
    <location>
        <begin position="12"/>
        <end position="37"/>
    </location>
</feature>
<evidence type="ECO:0000313" key="3">
    <source>
        <dbReference type="Proteomes" id="UP001161325"/>
    </source>
</evidence>
<dbReference type="RefSeq" id="WP_284349975.1">
    <property type="nucleotide sequence ID" value="NZ_BRXS01000003.1"/>
</dbReference>
<keyword evidence="3" id="KW-1185">Reference proteome</keyword>
<evidence type="ECO:0000256" key="1">
    <source>
        <dbReference type="SAM" id="Phobius"/>
    </source>
</evidence>
<feature type="transmembrane region" description="Helical" evidence="1">
    <location>
        <begin position="49"/>
        <end position="68"/>
    </location>
</feature>
<dbReference type="Proteomes" id="UP001161325">
    <property type="component" value="Unassembled WGS sequence"/>
</dbReference>
<comment type="caution">
    <text evidence="2">The sequence shown here is derived from an EMBL/GenBank/DDBJ whole genome shotgun (WGS) entry which is preliminary data.</text>
</comment>
<keyword evidence="1" id="KW-1133">Transmembrane helix</keyword>
<organism evidence="2 3">
    <name type="scientific">Roseisolibacter agri</name>
    <dbReference type="NCBI Taxonomy" id="2014610"/>
    <lineage>
        <taxon>Bacteria</taxon>
        <taxon>Pseudomonadati</taxon>
        <taxon>Gemmatimonadota</taxon>
        <taxon>Gemmatimonadia</taxon>
        <taxon>Gemmatimonadales</taxon>
        <taxon>Gemmatimonadaceae</taxon>
        <taxon>Roseisolibacter</taxon>
    </lineage>
</organism>
<proteinExistence type="predicted"/>
<evidence type="ECO:0000313" key="2">
    <source>
        <dbReference type="EMBL" id="GLC25520.1"/>
    </source>
</evidence>
<name>A0AA37Q2S2_9BACT</name>
<reference evidence="2" key="1">
    <citation type="submission" date="2022-08" db="EMBL/GenBank/DDBJ databases">
        <title>Draft genome sequencing of Roseisolibacter agri AW1220.</title>
        <authorList>
            <person name="Tobiishi Y."/>
            <person name="Tonouchi A."/>
        </authorList>
    </citation>
    <scope>NUCLEOTIDE SEQUENCE</scope>
    <source>
        <strain evidence="2">AW1220</strain>
    </source>
</reference>
<feature type="transmembrane region" description="Helical" evidence="1">
    <location>
        <begin position="97"/>
        <end position="117"/>
    </location>
</feature>
<dbReference type="AlphaFoldDB" id="A0AA37Q2S2"/>
<gene>
    <name evidence="2" type="ORF">rosag_20330</name>
</gene>
<protein>
    <submittedName>
        <fullName evidence="2">Uncharacterized protein</fullName>
    </submittedName>
</protein>
<keyword evidence="1" id="KW-0812">Transmembrane</keyword>
<dbReference type="EMBL" id="BRXS01000003">
    <property type="protein sequence ID" value="GLC25520.1"/>
    <property type="molecule type" value="Genomic_DNA"/>
</dbReference>
<keyword evidence="1" id="KW-0472">Membrane</keyword>
<sequence>MRDDAGTPSRTALLVALLGAPAAWTVHLLVAYTLVALDCSTRWGGGRGAIAALTLVALLGAGASGLLARRLWVRARAADRPTDDAWDARMGDRTSRVAFLMLVGLVLAVLFAVAIAYQAAPVLLVPVCSAGRSA</sequence>